<name>A0A6C0K577_9ZZZZ</name>
<sequence>MTQPVFPLYTTLLLPPQSMSIRSRREASTRDTANARNFELWQTDGKYGVQNRPDPNAAPVFQDFHPINSRFVERDYRGQPRFDQDGAQFGMNPYFDKYDTSYDSRNAVRELQSVVFEDKDSEGVREARSFMTRSIDNRFLNQTDLTQIAEAATQMRPLRDDIQKDYRAPANCK</sequence>
<proteinExistence type="predicted"/>
<evidence type="ECO:0000313" key="1">
    <source>
        <dbReference type="EMBL" id="QHU11398.1"/>
    </source>
</evidence>
<reference evidence="1" key="1">
    <citation type="journal article" date="2020" name="Nature">
        <title>Giant virus diversity and host interactions through global metagenomics.</title>
        <authorList>
            <person name="Schulz F."/>
            <person name="Roux S."/>
            <person name="Paez-Espino D."/>
            <person name="Jungbluth S."/>
            <person name="Walsh D.A."/>
            <person name="Denef V.J."/>
            <person name="McMahon K.D."/>
            <person name="Konstantinidis K.T."/>
            <person name="Eloe-Fadrosh E.A."/>
            <person name="Kyrpides N.C."/>
            <person name="Woyke T."/>
        </authorList>
    </citation>
    <scope>NUCLEOTIDE SEQUENCE</scope>
    <source>
        <strain evidence="1">GVMAG-S-1101165-84</strain>
    </source>
</reference>
<protein>
    <submittedName>
        <fullName evidence="1">Uncharacterized protein</fullName>
    </submittedName>
</protein>
<organism evidence="1">
    <name type="scientific">viral metagenome</name>
    <dbReference type="NCBI Taxonomy" id="1070528"/>
    <lineage>
        <taxon>unclassified sequences</taxon>
        <taxon>metagenomes</taxon>
        <taxon>organismal metagenomes</taxon>
    </lineage>
</organism>
<accession>A0A6C0K577</accession>
<dbReference type="EMBL" id="MN740782">
    <property type="protein sequence ID" value="QHU11398.1"/>
    <property type="molecule type" value="Genomic_DNA"/>
</dbReference>
<dbReference type="AlphaFoldDB" id="A0A6C0K577"/>